<accession>A0AAP0M4H5</accession>
<evidence type="ECO:0000313" key="3">
    <source>
        <dbReference type="Proteomes" id="UP001428341"/>
    </source>
</evidence>
<dbReference type="InterPro" id="IPR007062">
    <property type="entry name" value="PPI-2"/>
</dbReference>
<dbReference type="Pfam" id="PF04979">
    <property type="entry name" value="IPP-2"/>
    <property type="match status" value="1"/>
</dbReference>
<keyword evidence="3" id="KW-1185">Reference proteome</keyword>
<dbReference type="AlphaFoldDB" id="A0AAP0M4H5"/>
<feature type="region of interest" description="Disordered" evidence="1">
    <location>
        <begin position="82"/>
        <end position="115"/>
    </location>
</feature>
<dbReference type="GO" id="GO:0009966">
    <property type="term" value="P:regulation of signal transduction"/>
    <property type="evidence" value="ECO:0007669"/>
    <property type="project" value="InterPro"/>
</dbReference>
<dbReference type="PANTHER" id="PTHR12398:SF28">
    <property type="entry name" value="PROTEIN PHOSPHATASE INHIBITOR 2-LIKE ISOFORM X1"/>
    <property type="match status" value="1"/>
</dbReference>
<organism evidence="2 3">
    <name type="scientific">Citrus x changshan-huyou</name>
    <dbReference type="NCBI Taxonomy" id="2935761"/>
    <lineage>
        <taxon>Eukaryota</taxon>
        <taxon>Viridiplantae</taxon>
        <taxon>Streptophyta</taxon>
        <taxon>Embryophyta</taxon>
        <taxon>Tracheophyta</taxon>
        <taxon>Spermatophyta</taxon>
        <taxon>Magnoliopsida</taxon>
        <taxon>eudicotyledons</taxon>
        <taxon>Gunneridae</taxon>
        <taxon>Pentapetalae</taxon>
        <taxon>rosids</taxon>
        <taxon>malvids</taxon>
        <taxon>Sapindales</taxon>
        <taxon>Rutaceae</taxon>
        <taxon>Aurantioideae</taxon>
        <taxon>Citrus</taxon>
    </lineage>
</organism>
<feature type="region of interest" description="Disordered" evidence="1">
    <location>
        <begin position="132"/>
        <end position="161"/>
    </location>
</feature>
<proteinExistence type="predicted"/>
<dbReference type="GO" id="GO:0004864">
    <property type="term" value="F:protein phosphatase inhibitor activity"/>
    <property type="evidence" value="ECO:0007669"/>
    <property type="project" value="InterPro"/>
</dbReference>
<feature type="compositionally biased region" description="Basic and acidic residues" evidence="1">
    <location>
        <begin position="100"/>
        <end position="115"/>
    </location>
</feature>
<name>A0AAP0M4H5_9ROSI</name>
<dbReference type="EMBL" id="JBCGBO010000005">
    <property type="protein sequence ID" value="KAK9198593.1"/>
    <property type="molecule type" value="Genomic_DNA"/>
</dbReference>
<sequence length="179" mass="20116">MNDEVRRWGRVRWDEANLNEIEADKPVREKILEPKTPYHPMVDDDGFPSPALDSSDSSSYAYAAHAEAIRSALNKVAISEKHSRPFAGSSSSSEDEADGGDVRERRAMNFEDHRRAHYDEFKRVKELQKKANNSLLDDEDDYSDNEAGCSSSPSVSTGIRDIDIHSDDEILKTICIQGN</sequence>
<reference evidence="2 3" key="1">
    <citation type="submission" date="2024-05" db="EMBL/GenBank/DDBJ databases">
        <title>Haplotype-resolved chromosome-level genome assembly of Huyou (Citrus changshanensis).</title>
        <authorList>
            <person name="Miao C."/>
            <person name="Chen W."/>
            <person name="Wu Y."/>
            <person name="Wang L."/>
            <person name="Zhao S."/>
            <person name="Grierson D."/>
            <person name="Xu C."/>
            <person name="Chen K."/>
        </authorList>
    </citation>
    <scope>NUCLEOTIDE SEQUENCE [LARGE SCALE GENOMIC DNA]</scope>
    <source>
        <strain evidence="2">01-14</strain>
        <tissue evidence="2">Leaf</tissue>
    </source>
</reference>
<feature type="compositionally biased region" description="Polar residues" evidence="1">
    <location>
        <begin position="148"/>
        <end position="157"/>
    </location>
</feature>
<comment type="caution">
    <text evidence="2">The sequence shown here is derived from an EMBL/GenBank/DDBJ whole genome shotgun (WGS) entry which is preliminary data.</text>
</comment>
<dbReference type="Proteomes" id="UP001428341">
    <property type="component" value="Unassembled WGS sequence"/>
</dbReference>
<evidence type="ECO:0008006" key="4">
    <source>
        <dbReference type="Google" id="ProtNLM"/>
    </source>
</evidence>
<feature type="compositionally biased region" description="Low complexity" evidence="1">
    <location>
        <begin position="49"/>
        <end position="59"/>
    </location>
</feature>
<feature type="region of interest" description="Disordered" evidence="1">
    <location>
        <begin position="30"/>
        <end position="59"/>
    </location>
</feature>
<dbReference type="PANTHER" id="PTHR12398">
    <property type="entry name" value="PROTEIN PHOSPHATASE INHIBITOR"/>
    <property type="match status" value="1"/>
</dbReference>
<evidence type="ECO:0000256" key="1">
    <source>
        <dbReference type="SAM" id="MobiDB-lite"/>
    </source>
</evidence>
<gene>
    <name evidence="2" type="ORF">WN944_013779</name>
</gene>
<evidence type="ECO:0000313" key="2">
    <source>
        <dbReference type="EMBL" id="KAK9198593.1"/>
    </source>
</evidence>
<protein>
    <recommendedName>
        <fullName evidence="4">Protein phosphatase inhibitor 2</fullName>
    </recommendedName>
</protein>